<gene>
    <name evidence="3" type="ORF">D3Y57_14040</name>
</gene>
<dbReference type="EMBL" id="CP032829">
    <property type="protein sequence ID" value="AYJ86859.1"/>
    <property type="molecule type" value="Genomic_DNA"/>
</dbReference>
<dbReference type="KEGG" id="spha:D3Y57_14040"/>
<evidence type="ECO:0000256" key="1">
    <source>
        <dbReference type="SAM" id="SignalP"/>
    </source>
</evidence>
<keyword evidence="4" id="KW-1185">Reference proteome</keyword>
<reference evidence="3 4" key="1">
    <citation type="submission" date="2018-09" db="EMBL/GenBank/DDBJ databases">
        <title>Sphingomonas peninsula sp. nov., isolated from fildes peninsula, Antarctic soil.</title>
        <authorList>
            <person name="Yingchao G."/>
        </authorList>
    </citation>
    <scope>NUCLEOTIDE SEQUENCE [LARGE SCALE GENOMIC DNA]</scope>
    <source>
        <strain evidence="3 4">YZ-8</strain>
    </source>
</reference>
<evidence type="ECO:0000259" key="2">
    <source>
        <dbReference type="Pfam" id="PF10988"/>
    </source>
</evidence>
<dbReference type="Pfam" id="PF10988">
    <property type="entry name" value="DUF2807"/>
    <property type="match status" value="1"/>
</dbReference>
<dbReference type="AlphaFoldDB" id="A0A494TBN8"/>
<evidence type="ECO:0000313" key="3">
    <source>
        <dbReference type="EMBL" id="AYJ86859.1"/>
    </source>
</evidence>
<sequence length="236" mass="23858">MKYLALLLALPITLPVTLIARPAFAKERSVTVTAFNRVRIEGAFVVEIVTGHGASARISGSEQAIERTSIQNQGEMLIIKASHNAWGGWQDEDVGPATIRLTTAELRTIGSSGASTVKIDHMRGASVTIAQDGSGSLSIGSVEADTLDIGMAGAGSLTIAGKGAETHIAVRGAGILDASALAISDLRLSSDGSAVVKVAAKRSANIVATGTGTVTVAGKPACTVVNKGSGSVSCGH</sequence>
<proteinExistence type="predicted"/>
<feature type="signal peptide" evidence="1">
    <location>
        <begin position="1"/>
        <end position="25"/>
    </location>
</feature>
<keyword evidence="1" id="KW-0732">Signal</keyword>
<dbReference type="OrthoDB" id="7478143at2"/>
<organism evidence="3 4">
    <name type="scientific">Sphingomonas paeninsulae</name>
    <dbReference type="NCBI Taxonomy" id="2319844"/>
    <lineage>
        <taxon>Bacteria</taxon>
        <taxon>Pseudomonadati</taxon>
        <taxon>Pseudomonadota</taxon>
        <taxon>Alphaproteobacteria</taxon>
        <taxon>Sphingomonadales</taxon>
        <taxon>Sphingomonadaceae</taxon>
        <taxon>Sphingomonas</taxon>
    </lineage>
</organism>
<feature type="domain" description="Putative auto-transporter adhesin head GIN" evidence="2">
    <location>
        <begin position="34"/>
        <end position="220"/>
    </location>
</feature>
<dbReference type="InterPro" id="IPR021255">
    <property type="entry name" value="DUF2807"/>
</dbReference>
<feature type="chain" id="PRO_5019797332" description="Putative auto-transporter adhesin head GIN domain-containing protein" evidence="1">
    <location>
        <begin position="26"/>
        <end position="236"/>
    </location>
</feature>
<protein>
    <recommendedName>
        <fullName evidence="2">Putative auto-transporter adhesin head GIN domain-containing protein</fullName>
    </recommendedName>
</protein>
<accession>A0A494TBN8</accession>
<name>A0A494TBN8_SPHPE</name>
<dbReference type="Gene3D" id="2.160.20.120">
    <property type="match status" value="1"/>
</dbReference>
<dbReference type="Proteomes" id="UP000276254">
    <property type="component" value="Chromosome"/>
</dbReference>
<dbReference type="RefSeq" id="WP_121153564.1">
    <property type="nucleotide sequence ID" value="NZ_CP032829.1"/>
</dbReference>
<evidence type="ECO:0000313" key="4">
    <source>
        <dbReference type="Proteomes" id="UP000276254"/>
    </source>
</evidence>